<organism evidence="1 2">
    <name type="scientific">Hypoxylon rubiginosum</name>
    <dbReference type="NCBI Taxonomy" id="110542"/>
    <lineage>
        <taxon>Eukaryota</taxon>
        <taxon>Fungi</taxon>
        <taxon>Dikarya</taxon>
        <taxon>Ascomycota</taxon>
        <taxon>Pezizomycotina</taxon>
        <taxon>Sordariomycetes</taxon>
        <taxon>Xylariomycetidae</taxon>
        <taxon>Xylariales</taxon>
        <taxon>Hypoxylaceae</taxon>
        <taxon>Hypoxylon</taxon>
    </lineage>
</organism>
<name>A0ACC0DIH8_9PEZI</name>
<sequence length="308" mass="32936">MTTIVPTFVRAGLQGASRFAIAAKTTQATTIAAQRRSTSWIAWEQPNPALYMPRPKPTTPTTPSNNETQKPKTAAAASKTHDKRSVGKTTTAPATAAVGPVGSQEVSVSGKTVPSSIRAGSSHIPSSSSSSSSGTQNQARSAHTATGPVRVRDSGKYSWLLPTTLLRIPDIVSTWPTSSEETESWSEYQKKKEQEQKELRTDTVYKNQGPVSRQLAAAGDGVQSCDTSSSYLDEETLALISTTSTLMATLQALEKNPEATYPMTAFCQAILKYLDGAKSCEEADALTKALVDAFRVANEEKEEDSGKK</sequence>
<dbReference type="Proteomes" id="UP001497680">
    <property type="component" value="Unassembled WGS sequence"/>
</dbReference>
<evidence type="ECO:0000313" key="1">
    <source>
        <dbReference type="EMBL" id="KAI6092393.1"/>
    </source>
</evidence>
<accession>A0ACC0DIH8</accession>
<comment type="caution">
    <text evidence="1">The sequence shown here is derived from an EMBL/GenBank/DDBJ whole genome shotgun (WGS) entry which is preliminary data.</text>
</comment>
<evidence type="ECO:0000313" key="2">
    <source>
        <dbReference type="Proteomes" id="UP001497680"/>
    </source>
</evidence>
<protein>
    <submittedName>
        <fullName evidence="1">Uncharacterized protein</fullName>
    </submittedName>
</protein>
<proteinExistence type="predicted"/>
<gene>
    <name evidence="1" type="ORF">F4821DRAFT_278756</name>
</gene>
<keyword evidence="2" id="KW-1185">Reference proteome</keyword>
<dbReference type="EMBL" id="MU394283">
    <property type="protein sequence ID" value="KAI6092393.1"/>
    <property type="molecule type" value="Genomic_DNA"/>
</dbReference>
<reference evidence="1 2" key="1">
    <citation type="journal article" date="2022" name="New Phytol.">
        <title>Ecological generalism drives hyperdiversity of secondary metabolite gene clusters in xylarialean endophytes.</title>
        <authorList>
            <person name="Franco M.E.E."/>
            <person name="Wisecaver J.H."/>
            <person name="Arnold A.E."/>
            <person name="Ju Y.M."/>
            <person name="Slot J.C."/>
            <person name="Ahrendt S."/>
            <person name="Moore L.P."/>
            <person name="Eastman K.E."/>
            <person name="Scott K."/>
            <person name="Konkel Z."/>
            <person name="Mondo S.J."/>
            <person name="Kuo A."/>
            <person name="Hayes R.D."/>
            <person name="Haridas S."/>
            <person name="Andreopoulos B."/>
            <person name="Riley R."/>
            <person name="LaButti K."/>
            <person name="Pangilinan J."/>
            <person name="Lipzen A."/>
            <person name="Amirebrahimi M."/>
            <person name="Yan J."/>
            <person name="Adam C."/>
            <person name="Keymanesh K."/>
            <person name="Ng V."/>
            <person name="Louie K."/>
            <person name="Northen T."/>
            <person name="Drula E."/>
            <person name="Henrissat B."/>
            <person name="Hsieh H.M."/>
            <person name="Youens-Clark K."/>
            <person name="Lutzoni F."/>
            <person name="Miadlikowska J."/>
            <person name="Eastwood D.C."/>
            <person name="Hamelin R.C."/>
            <person name="Grigoriev I.V."/>
            <person name="U'Ren J.M."/>
        </authorList>
    </citation>
    <scope>NUCLEOTIDE SEQUENCE [LARGE SCALE GENOMIC DNA]</scope>
    <source>
        <strain evidence="1 2">ER1909</strain>
    </source>
</reference>